<evidence type="ECO:0000313" key="2">
    <source>
        <dbReference type="EnsemblPlants" id="PNT71624"/>
    </source>
</evidence>
<dbReference type="Proteomes" id="UP000008810">
    <property type="component" value="Chromosome 2"/>
</dbReference>
<accession>A0A2K2DBG3</accession>
<dbReference type="EMBL" id="CM000881">
    <property type="protein sequence ID" value="PNT71624.1"/>
    <property type="molecule type" value="Genomic_DNA"/>
</dbReference>
<keyword evidence="3" id="KW-1185">Reference proteome</keyword>
<name>A0A2K2DBG3_BRADI</name>
<reference evidence="1" key="2">
    <citation type="submission" date="2017-06" db="EMBL/GenBank/DDBJ databases">
        <title>WGS assembly of Brachypodium distachyon.</title>
        <authorList>
            <consortium name="The International Brachypodium Initiative"/>
            <person name="Lucas S."/>
            <person name="Harmon-Smith M."/>
            <person name="Lail K."/>
            <person name="Tice H."/>
            <person name="Grimwood J."/>
            <person name="Bruce D."/>
            <person name="Barry K."/>
            <person name="Shu S."/>
            <person name="Lindquist E."/>
            <person name="Wang M."/>
            <person name="Pitluck S."/>
            <person name="Vogel J.P."/>
            <person name="Garvin D.F."/>
            <person name="Mockler T.C."/>
            <person name="Schmutz J."/>
            <person name="Rokhsar D."/>
            <person name="Bevan M.W."/>
        </authorList>
    </citation>
    <scope>NUCLEOTIDE SEQUENCE</scope>
    <source>
        <strain evidence="1">Bd21</strain>
    </source>
</reference>
<dbReference type="AlphaFoldDB" id="A0A2K2DBG3"/>
<dbReference type="Gramene" id="PNT71624">
    <property type="protein sequence ID" value="PNT71624"/>
    <property type="gene ID" value="BRADI_2g32584v3"/>
</dbReference>
<protein>
    <submittedName>
        <fullName evidence="1 2">Uncharacterized protein</fullName>
    </submittedName>
</protein>
<reference evidence="2" key="3">
    <citation type="submission" date="2018-08" db="UniProtKB">
        <authorList>
            <consortium name="EnsemblPlants"/>
        </authorList>
    </citation>
    <scope>IDENTIFICATION</scope>
    <source>
        <strain evidence="2">cv. Bd21</strain>
    </source>
</reference>
<evidence type="ECO:0000313" key="3">
    <source>
        <dbReference type="Proteomes" id="UP000008810"/>
    </source>
</evidence>
<evidence type="ECO:0000313" key="1">
    <source>
        <dbReference type="EMBL" id="PNT71624.1"/>
    </source>
</evidence>
<dbReference type="InParanoid" id="A0A2K2DBG3"/>
<reference evidence="1 2" key="1">
    <citation type="journal article" date="2010" name="Nature">
        <title>Genome sequencing and analysis of the model grass Brachypodium distachyon.</title>
        <authorList>
            <consortium name="International Brachypodium Initiative"/>
        </authorList>
    </citation>
    <scope>NUCLEOTIDE SEQUENCE [LARGE SCALE GENOMIC DNA]</scope>
    <source>
        <strain evidence="1 2">Bd21</strain>
    </source>
</reference>
<gene>
    <name evidence="1" type="ORF">BRADI_2g32584v3</name>
</gene>
<organism evidence="1">
    <name type="scientific">Brachypodium distachyon</name>
    <name type="common">Purple false brome</name>
    <name type="synonym">Trachynia distachya</name>
    <dbReference type="NCBI Taxonomy" id="15368"/>
    <lineage>
        <taxon>Eukaryota</taxon>
        <taxon>Viridiplantae</taxon>
        <taxon>Streptophyta</taxon>
        <taxon>Embryophyta</taxon>
        <taxon>Tracheophyta</taxon>
        <taxon>Spermatophyta</taxon>
        <taxon>Magnoliopsida</taxon>
        <taxon>Liliopsida</taxon>
        <taxon>Poales</taxon>
        <taxon>Poaceae</taxon>
        <taxon>BOP clade</taxon>
        <taxon>Pooideae</taxon>
        <taxon>Stipodae</taxon>
        <taxon>Brachypodieae</taxon>
        <taxon>Brachypodium</taxon>
    </lineage>
</organism>
<proteinExistence type="predicted"/>
<sequence>MRRTLLASFTRAPAGEFPHCRCQPATHLLPTPHLTSWARSQKVNSMGKDRSPTGCIVPSITFRQ</sequence>
<dbReference type="EnsemblPlants" id="PNT71624">
    <property type="protein sequence ID" value="PNT71624"/>
    <property type="gene ID" value="BRADI_2g32584v3"/>
</dbReference>